<feature type="domain" description="HAUS augmin-like complex subunit 6 N-terminal" evidence="2">
    <location>
        <begin position="20"/>
        <end position="215"/>
    </location>
</feature>
<evidence type="ECO:0000313" key="4">
    <source>
        <dbReference type="Proteomes" id="UP000791440"/>
    </source>
</evidence>
<dbReference type="Proteomes" id="UP000791440">
    <property type="component" value="Unassembled WGS sequence"/>
</dbReference>
<accession>A0A921ZF55</accession>
<feature type="region of interest" description="Disordered" evidence="1">
    <location>
        <begin position="624"/>
        <end position="657"/>
    </location>
</feature>
<evidence type="ECO:0000259" key="2">
    <source>
        <dbReference type="Pfam" id="PF14661"/>
    </source>
</evidence>
<gene>
    <name evidence="3" type="ORF">O3G_MSEX009359</name>
</gene>
<dbReference type="Pfam" id="PF14661">
    <property type="entry name" value="HAUS6_N"/>
    <property type="match status" value="1"/>
</dbReference>
<name>A0A921ZF55_MANSE</name>
<reference evidence="3" key="1">
    <citation type="journal article" date="2016" name="Insect Biochem. Mol. Biol.">
        <title>Multifaceted biological insights from a draft genome sequence of the tobacco hornworm moth, Manduca sexta.</title>
        <authorList>
            <person name="Kanost M.R."/>
            <person name="Arrese E.L."/>
            <person name="Cao X."/>
            <person name="Chen Y.R."/>
            <person name="Chellapilla S."/>
            <person name="Goldsmith M.R."/>
            <person name="Grosse-Wilde E."/>
            <person name="Heckel D.G."/>
            <person name="Herndon N."/>
            <person name="Jiang H."/>
            <person name="Papanicolaou A."/>
            <person name="Qu J."/>
            <person name="Soulages J.L."/>
            <person name="Vogel H."/>
            <person name="Walters J."/>
            <person name="Waterhouse R.M."/>
            <person name="Ahn S.J."/>
            <person name="Almeida F.C."/>
            <person name="An C."/>
            <person name="Aqrawi P."/>
            <person name="Bretschneider A."/>
            <person name="Bryant W.B."/>
            <person name="Bucks S."/>
            <person name="Chao H."/>
            <person name="Chevignon G."/>
            <person name="Christen J.M."/>
            <person name="Clarke D.F."/>
            <person name="Dittmer N.T."/>
            <person name="Ferguson L.C.F."/>
            <person name="Garavelou S."/>
            <person name="Gordon K.H.J."/>
            <person name="Gunaratna R.T."/>
            <person name="Han Y."/>
            <person name="Hauser F."/>
            <person name="He Y."/>
            <person name="Heidel-Fischer H."/>
            <person name="Hirsh A."/>
            <person name="Hu Y."/>
            <person name="Jiang H."/>
            <person name="Kalra D."/>
            <person name="Klinner C."/>
            <person name="Konig C."/>
            <person name="Kovar C."/>
            <person name="Kroll A.R."/>
            <person name="Kuwar S.S."/>
            <person name="Lee S.L."/>
            <person name="Lehman R."/>
            <person name="Li K."/>
            <person name="Li Z."/>
            <person name="Liang H."/>
            <person name="Lovelace S."/>
            <person name="Lu Z."/>
            <person name="Mansfield J.H."/>
            <person name="McCulloch K.J."/>
            <person name="Mathew T."/>
            <person name="Morton B."/>
            <person name="Muzny D.M."/>
            <person name="Neunemann D."/>
            <person name="Ongeri F."/>
            <person name="Pauchet Y."/>
            <person name="Pu L.L."/>
            <person name="Pyrousis I."/>
            <person name="Rao X.J."/>
            <person name="Redding A."/>
            <person name="Roesel C."/>
            <person name="Sanchez-Gracia A."/>
            <person name="Schaack S."/>
            <person name="Shukla A."/>
            <person name="Tetreau G."/>
            <person name="Wang Y."/>
            <person name="Xiong G.H."/>
            <person name="Traut W."/>
            <person name="Walsh T.K."/>
            <person name="Worley K.C."/>
            <person name="Wu D."/>
            <person name="Wu W."/>
            <person name="Wu Y.Q."/>
            <person name="Zhang X."/>
            <person name="Zou Z."/>
            <person name="Zucker H."/>
            <person name="Briscoe A.D."/>
            <person name="Burmester T."/>
            <person name="Clem R.J."/>
            <person name="Feyereisen R."/>
            <person name="Grimmelikhuijzen C.J.P."/>
            <person name="Hamodrakas S.J."/>
            <person name="Hansson B.S."/>
            <person name="Huguet E."/>
            <person name="Jermiin L.S."/>
            <person name="Lan Q."/>
            <person name="Lehman H.K."/>
            <person name="Lorenzen M."/>
            <person name="Merzendorfer H."/>
            <person name="Michalopoulos I."/>
            <person name="Morton D.B."/>
            <person name="Muthukrishnan S."/>
            <person name="Oakeshott J.G."/>
            <person name="Palmer W."/>
            <person name="Park Y."/>
            <person name="Passarelli A.L."/>
            <person name="Rozas J."/>
            <person name="Schwartz L.M."/>
            <person name="Smith W."/>
            <person name="Southgate A."/>
            <person name="Vilcinskas A."/>
            <person name="Vogt R."/>
            <person name="Wang P."/>
            <person name="Werren J."/>
            <person name="Yu X.Q."/>
            <person name="Zhou J.J."/>
            <person name="Brown S.J."/>
            <person name="Scherer S.E."/>
            <person name="Richards S."/>
            <person name="Blissard G.W."/>
        </authorList>
    </citation>
    <scope>NUCLEOTIDE SEQUENCE</scope>
</reference>
<proteinExistence type="predicted"/>
<dbReference type="OrthoDB" id="5575722at2759"/>
<organism evidence="3 4">
    <name type="scientific">Manduca sexta</name>
    <name type="common">Tobacco hawkmoth</name>
    <name type="synonym">Tobacco hornworm</name>
    <dbReference type="NCBI Taxonomy" id="7130"/>
    <lineage>
        <taxon>Eukaryota</taxon>
        <taxon>Metazoa</taxon>
        <taxon>Ecdysozoa</taxon>
        <taxon>Arthropoda</taxon>
        <taxon>Hexapoda</taxon>
        <taxon>Insecta</taxon>
        <taxon>Pterygota</taxon>
        <taxon>Neoptera</taxon>
        <taxon>Endopterygota</taxon>
        <taxon>Lepidoptera</taxon>
        <taxon>Glossata</taxon>
        <taxon>Ditrysia</taxon>
        <taxon>Bombycoidea</taxon>
        <taxon>Sphingidae</taxon>
        <taxon>Sphinginae</taxon>
        <taxon>Sphingini</taxon>
        <taxon>Manduca</taxon>
    </lineage>
</organism>
<dbReference type="EMBL" id="JH668497">
    <property type="protein sequence ID" value="KAG6455717.1"/>
    <property type="molecule type" value="Genomic_DNA"/>
</dbReference>
<reference evidence="3" key="2">
    <citation type="submission" date="2020-12" db="EMBL/GenBank/DDBJ databases">
        <authorList>
            <person name="Kanost M."/>
        </authorList>
    </citation>
    <scope>NUCLEOTIDE SEQUENCE</scope>
</reference>
<evidence type="ECO:0000256" key="1">
    <source>
        <dbReference type="SAM" id="MobiDB-lite"/>
    </source>
</evidence>
<comment type="caution">
    <text evidence="3">The sequence shown here is derived from an EMBL/GenBank/DDBJ whole genome shotgun (WGS) entry which is preliminary data.</text>
</comment>
<feature type="compositionally biased region" description="Basic and acidic residues" evidence="1">
    <location>
        <begin position="636"/>
        <end position="645"/>
    </location>
</feature>
<dbReference type="AlphaFoldDB" id="A0A921ZF55"/>
<sequence>MATITMQRDLVLVLKKETSLNIGILSKLKPIPTDLSNQVFNENALDKPTQNFFNHLSHYLVSIVDHQVSSSLPWPLYDTKTERAYRNELSNFISDYSNKGLLSLVMSSYLVNPGCYKVTMLMFQLSQLAVQRLLVSKMCKDRQKKLYDAMTATYKSNKKDSFLEDIDRETEVMLRKFSNYLRKKEAMEKIAGIFRDKITQMEHTLSTSDAQKTIDDIVDKFVCEHTMDKHTKDEILKIKCINSSPAFFDDWLADVDVQISAIEHKWNEKIGPFKESCETVSSNTKALISRHMGEVDRHTYMIEYNHDTDEICTKELQLKVNSEQKYILKNIVRDDKLYFPNLIRGFLVAICFVLKNAEISDDIYKFNEYLDNGKSNFNEMASALKILLERVNSAEESLQPSPLSFTDSLKQTPKQILELPPIPDLSDIRSSKCLQNQIIFDTFTPLNTSKYQFNLLRRKNHSFTKPQQMSLLATPYHHGPREDFLKSIISCRVSTYDRPNANHNFLNASIMSHANKANETIAECGTGFTKQQILRLLSTKKSSSSKKFKHSLERPDIKIKKGGLFNESNTSSESNGLFRSYSSPNLFENREKRSFGACRRRKLSIMPEDSPSILEVSGIVALDKDSNQCTPQPNDSPRKHADPENLPKISIAPDPEQKFNEMVKDVEIDFMKYAMKNESTDKEIKTETPKNNTQLIRKTSSLEKIINRFKKVRASVLPLEKNDDSSDFKTIVEEKENLNVVNVDVFTAHRILLPDLLSPSCSAHSVRSMDYLDHICYDMDEKAKKKPRESLGTALGVDQTFLDQFELID</sequence>
<keyword evidence="4" id="KW-1185">Reference proteome</keyword>
<evidence type="ECO:0000313" key="3">
    <source>
        <dbReference type="EMBL" id="KAG6455717.1"/>
    </source>
</evidence>
<dbReference type="InterPro" id="IPR028163">
    <property type="entry name" value="HAUS_6_N"/>
</dbReference>
<protein>
    <recommendedName>
        <fullName evidence="2">HAUS augmin-like complex subunit 6 N-terminal domain-containing protein</fullName>
    </recommendedName>
</protein>